<protein>
    <submittedName>
        <fullName evidence="1 2">Uncharacterized protein</fullName>
    </submittedName>
</protein>
<accession>A0A2K1IIZ1</accession>
<evidence type="ECO:0000313" key="3">
    <source>
        <dbReference type="Proteomes" id="UP000006727"/>
    </source>
</evidence>
<evidence type="ECO:0000313" key="1">
    <source>
        <dbReference type="EMBL" id="PNR29242.1"/>
    </source>
</evidence>
<dbReference type="Proteomes" id="UP000006727">
    <property type="component" value="Chromosome 23"/>
</dbReference>
<reference evidence="1 3" key="2">
    <citation type="journal article" date="2018" name="Plant J.">
        <title>The Physcomitrella patens chromosome-scale assembly reveals moss genome structure and evolution.</title>
        <authorList>
            <person name="Lang D."/>
            <person name="Ullrich K.K."/>
            <person name="Murat F."/>
            <person name="Fuchs J."/>
            <person name="Jenkins J."/>
            <person name="Haas F.B."/>
            <person name="Piednoel M."/>
            <person name="Gundlach H."/>
            <person name="Van Bel M."/>
            <person name="Meyberg R."/>
            <person name="Vives C."/>
            <person name="Morata J."/>
            <person name="Symeonidi A."/>
            <person name="Hiss M."/>
            <person name="Muchero W."/>
            <person name="Kamisugi Y."/>
            <person name="Saleh O."/>
            <person name="Blanc G."/>
            <person name="Decker E.L."/>
            <person name="van Gessel N."/>
            <person name="Grimwood J."/>
            <person name="Hayes R.D."/>
            <person name="Graham S.W."/>
            <person name="Gunter L.E."/>
            <person name="McDaniel S.F."/>
            <person name="Hoernstein S.N.W."/>
            <person name="Larsson A."/>
            <person name="Li F.W."/>
            <person name="Perroud P.F."/>
            <person name="Phillips J."/>
            <person name="Ranjan P."/>
            <person name="Rokshar D.S."/>
            <person name="Rothfels C.J."/>
            <person name="Schneider L."/>
            <person name="Shu S."/>
            <person name="Stevenson D.W."/>
            <person name="Thummler F."/>
            <person name="Tillich M."/>
            <person name="Villarreal Aguilar J.C."/>
            <person name="Widiez T."/>
            <person name="Wong G.K."/>
            <person name="Wymore A."/>
            <person name="Zhang Y."/>
            <person name="Zimmer A.D."/>
            <person name="Quatrano R.S."/>
            <person name="Mayer K.F.X."/>
            <person name="Goodstein D."/>
            <person name="Casacuberta J.M."/>
            <person name="Vandepoele K."/>
            <person name="Reski R."/>
            <person name="Cuming A.C."/>
            <person name="Tuskan G.A."/>
            <person name="Maumus F."/>
            <person name="Salse J."/>
            <person name="Schmutz J."/>
            <person name="Rensing S.A."/>
        </authorList>
    </citation>
    <scope>NUCLEOTIDE SEQUENCE [LARGE SCALE GENOMIC DNA]</scope>
    <source>
        <strain evidence="2 3">cv. Gransden 2004</strain>
    </source>
</reference>
<name>A0A2K1IIZ1_PHYPA</name>
<reference evidence="2" key="3">
    <citation type="submission" date="2020-12" db="UniProtKB">
        <authorList>
            <consortium name="EnsemblPlants"/>
        </authorList>
    </citation>
    <scope>IDENTIFICATION</scope>
</reference>
<dbReference type="Gramene" id="Pp3c23_11519V3.1">
    <property type="protein sequence ID" value="PAC:32948628.CDS.1"/>
    <property type="gene ID" value="Pp3c23_11519"/>
</dbReference>
<dbReference type="EnsemblPlants" id="Pp3c23_11519V3.1">
    <property type="protein sequence ID" value="PAC:32948628.CDS.1"/>
    <property type="gene ID" value="Pp3c23_11519"/>
</dbReference>
<keyword evidence="3" id="KW-1185">Reference proteome</keyword>
<dbReference type="EMBL" id="ABEU02000023">
    <property type="protein sequence ID" value="PNR29242.1"/>
    <property type="molecule type" value="Genomic_DNA"/>
</dbReference>
<proteinExistence type="predicted"/>
<reference evidence="1 3" key="1">
    <citation type="journal article" date="2008" name="Science">
        <title>The Physcomitrella genome reveals evolutionary insights into the conquest of land by plants.</title>
        <authorList>
            <person name="Rensing S."/>
            <person name="Lang D."/>
            <person name="Zimmer A."/>
            <person name="Terry A."/>
            <person name="Salamov A."/>
            <person name="Shapiro H."/>
            <person name="Nishiyama T."/>
            <person name="Perroud P.-F."/>
            <person name="Lindquist E."/>
            <person name="Kamisugi Y."/>
            <person name="Tanahashi T."/>
            <person name="Sakakibara K."/>
            <person name="Fujita T."/>
            <person name="Oishi K."/>
            <person name="Shin-I T."/>
            <person name="Kuroki Y."/>
            <person name="Toyoda A."/>
            <person name="Suzuki Y."/>
            <person name="Hashimoto A."/>
            <person name="Yamaguchi K."/>
            <person name="Sugano A."/>
            <person name="Kohara Y."/>
            <person name="Fujiyama A."/>
            <person name="Anterola A."/>
            <person name="Aoki S."/>
            <person name="Ashton N."/>
            <person name="Barbazuk W.B."/>
            <person name="Barker E."/>
            <person name="Bennetzen J."/>
            <person name="Bezanilla M."/>
            <person name="Blankenship R."/>
            <person name="Cho S.H."/>
            <person name="Dutcher S."/>
            <person name="Estelle M."/>
            <person name="Fawcett J.A."/>
            <person name="Gundlach H."/>
            <person name="Hanada K."/>
            <person name="Heyl A."/>
            <person name="Hicks K.A."/>
            <person name="Hugh J."/>
            <person name="Lohr M."/>
            <person name="Mayer K."/>
            <person name="Melkozernov A."/>
            <person name="Murata T."/>
            <person name="Nelson D."/>
            <person name="Pils B."/>
            <person name="Prigge M."/>
            <person name="Reiss B."/>
            <person name="Renner T."/>
            <person name="Rombauts S."/>
            <person name="Rushton P."/>
            <person name="Sanderfoot A."/>
            <person name="Schween G."/>
            <person name="Shiu S.-H."/>
            <person name="Stueber K."/>
            <person name="Theodoulou F.L."/>
            <person name="Tu H."/>
            <person name="Van de Peer Y."/>
            <person name="Verrier P.J."/>
            <person name="Waters E."/>
            <person name="Wood A."/>
            <person name="Yang L."/>
            <person name="Cove D."/>
            <person name="Cuming A."/>
            <person name="Hasebe M."/>
            <person name="Lucas S."/>
            <person name="Mishler D.B."/>
            <person name="Reski R."/>
            <person name="Grigoriev I."/>
            <person name="Quatrano R.S."/>
            <person name="Boore J.L."/>
        </authorList>
    </citation>
    <scope>NUCLEOTIDE SEQUENCE [LARGE SCALE GENOMIC DNA]</scope>
    <source>
        <strain evidence="2 3">cv. Gransden 2004</strain>
    </source>
</reference>
<dbReference type="AlphaFoldDB" id="A0A2K1IIZ1"/>
<sequence>MICLRLDRCYLNQNLTQVGGLIAIWPILAHVLDHVPIFVKIQFKRTQAKQNTKLNQFLLSIEEKPLLLAKWQPTMTIHSSQIWNEKFVEGIKAVKIYNIGRTVAHKAENREKYLAQFNPIFEVEMELQMDWNNQTA</sequence>
<dbReference type="InParanoid" id="A0A2K1IIZ1"/>
<gene>
    <name evidence="1" type="ORF">PHYPA_027934</name>
</gene>
<evidence type="ECO:0000313" key="2">
    <source>
        <dbReference type="EnsemblPlants" id="PAC:32948628.CDS.1"/>
    </source>
</evidence>
<organism evidence="1">
    <name type="scientific">Physcomitrium patens</name>
    <name type="common">Spreading-leaved earth moss</name>
    <name type="synonym">Physcomitrella patens</name>
    <dbReference type="NCBI Taxonomy" id="3218"/>
    <lineage>
        <taxon>Eukaryota</taxon>
        <taxon>Viridiplantae</taxon>
        <taxon>Streptophyta</taxon>
        <taxon>Embryophyta</taxon>
        <taxon>Bryophyta</taxon>
        <taxon>Bryophytina</taxon>
        <taxon>Bryopsida</taxon>
        <taxon>Funariidae</taxon>
        <taxon>Funariales</taxon>
        <taxon>Funariaceae</taxon>
        <taxon>Physcomitrium</taxon>
    </lineage>
</organism>